<dbReference type="OrthoDB" id="727155at2"/>
<name>A0A1M7DL72_9BACT</name>
<evidence type="ECO:0000313" key="2">
    <source>
        <dbReference type="EMBL" id="SHL80215.1"/>
    </source>
</evidence>
<evidence type="ECO:0000259" key="1">
    <source>
        <dbReference type="Pfam" id="PF04717"/>
    </source>
</evidence>
<dbReference type="EMBL" id="FRBL01000005">
    <property type="protein sequence ID" value="SHL80215.1"/>
    <property type="molecule type" value="Genomic_DNA"/>
</dbReference>
<dbReference type="SUPFAM" id="SSF69279">
    <property type="entry name" value="Phage tail proteins"/>
    <property type="match status" value="1"/>
</dbReference>
<proteinExistence type="predicted"/>
<organism evidence="2 3">
    <name type="scientific">Chitinophaga jiangningensis</name>
    <dbReference type="NCBI Taxonomy" id="1419482"/>
    <lineage>
        <taxon>Bacteria</taxon>
        <taxon>Pseudomonadati</taxon>
        <taxon>Bacteroidota</taxon>
        <taxon>Chitinophagia</taxon>
        <taxon>Chitinophagales</taxon>
        <taxon>Chitinophagaceae</taxon>
        <taxon>Chitinophaga</taxon>
    </lineage>
</organism>
<accession>A0A1M7DL72</accession>
<gene>
    <name evidence="2" type="ORF">SAMN05444266_10539</name>
</gene>
<reference evidence="2 3" key="1">
    <citation type="submission" date="2016-11" db="EMBL/GenBank/DDBJ databases">
        <authorList>
            <person name="Jaros S."/>
            <person name="Januszkiewicz K."/>
            <person name="Wedrychowicz H."/>
        </authorList>
    </citation>
    <scope>NUCLEOTIDE SEQUENCE [LARGE SCALE GENOMIC DNA]</scope>
    <source>
        <strain evidence="2 3">DSM 27406</strain>
    </source>
</reference>
<protein>
    <submittedName>
        <fullName evidence="2">Uncharacterized conserved protein, implicated in type VI secretion and phage assembly</fullName>
    </submittedName>
</protein>
<dbReference type="AlphaFoldDB" id="A0A1M7DL72"/>
<dbReference type="Gene3D" id="2.40.50.230">
    <property type="entry name" value="Gp5 N-terminal domain"/>
    <property type="match status" value="1"/>
</dbReference>
<dbReference type="STRING" id="1419482.SAMN05444266_10539"/>
<keyword evidence="3" id="KW-1185">Reference proteome</keyword>
<dbReference type="SUPFAM" id="SSF69349">
    <property type="entry name" value="Phage fibre proteins"/>
    <property type="match status" value="1"/>
</dbReference>
<dbReference type="InterPro" id="IPR037026">
    <property type="entry name" value="Vgr_OB-fold_dom_sf"/>
</dbReference>
<dbReference type="InterPro" id="IPR006531">
    <property type="entry name" value="Gp5/Vgr_OB"/>
</dbReference>
<dbReference type="SUPFAM" id="SSF69255">
    <property type="entry name" value="gp5 N-terminal domain-like"/>
    <property type="match status" value="1"/>
</dbReference>
<evidence type="ECO:0000313" key="3">
    <source>
        <dbReference type="Proteomes" id="UP000184420"/>
    </source>
</evidence>
<sequence>MPEPTRITISINGKKYRHWYALRLTQSIYAPHDFEVQLGDDFLRSAGSSLQQVVQQFLGKDLQIQLGNTTFNGYISAVETGCCEGREFGYCLLRGMSPDAKMDIAPQLRSFENKTLTQLVESMATRLSNMLIQPEQQATLPYHVQYEETDYAFLRRLAATYGEWFFYNGARLVFGKYSPAKVTLYYRRELQRYSIKAAVPTVAPGWSWYDAEQGIVKTLPSKAERCYDPIIDACINQLPAMKGNRYALYDGALRSAAAAVQQRQSALQWVAESTEPGIRPGDLVTVREEQPVKRGHGTFLVSQIIHTCDAVGNYKNQLTGLPDCPPLKFYDEPRIPFCPSQSAVVVENDDPDNMGRVKVKFHWQQGTTPWIRLLQPHAGSRKGFYFLPEKGEEVQVAFSAQHPEYPYVVGACYHGKAKVDYGTSGNNLKVVATRSGHTISLDDTAGKEVITIRDKTGNIITLDTASRSMLIEAPEQLSIKANNLQLYARESIAMHAGRDISLAAAGNVYQHANESALQSAKNIEVIADKALSLLAGTWKGKADEIQVHSLKGDLELHAAQTLDIKSEEKIRMF</sequence>
<dbReference type="Gene3D" id="3.55.50.10">
    <property type="entry name" value="Baseplate protein-like domains"/>
    <property type="match status" value="1"/>
</dbReference>
<feature type="domain" description="Gp5/Type VI secretion system Vgr protein OB-fold" evidence="1">
    <location>
        <begin position="342"/>
        <end position="413"/>
    </location>
</feature>
<dbReference type="RefSeq" id="WP_073081512.1">
    <property type="nucleotide sequence ID" value="NZ_FRBL01000005.1"/>
</dbReference>
<dbReference type="Proteomes" id="UP000184420">
    <property type="component" value="Unassembled WGS sequence"/>
</dbReference>
<dbReference type="Pfam" id="PF05954">
    <property type="entry name" value="Phage_GPD"/>
    <property type="match status" value="1"/>
</dbReference>
<dbReference type="Pfam" id="PF04717">
    <property type="entry name" value="Phage_base_V"/>
    <property type="match status" value="1"/>
</dbReference>